<keyword evidence="3" id="KW-0472">Membrane</keyword>
<dbReference type="AlphaFoldDB" id="A0A5C7HER3"/>
<dbReference type="OrthoDB" id="116380at2759"/>
<evidence type="ECO:0000256" key="3">
    <source>
        <dbReference type="SAM" id="Phobius"/>
    </source>
</evidence>
<organism evidence="4 5">
    <name type="scientific">Acer yangbiense</name>
    <dbReference type="NCBI Taxonomy" id="1000413"/>
    <lineage>
        <taxon>Eukaryota</taxon>
        <taxon>Viridiplantae</taxon>
        <taxon>Streptophyta</taxon>
        <taxon>Embryophyta</taxon>
        <taxon>Tracheophyta</taxon>
        <taxon>Spermatophyta</taxon>
        <taxon>Magnoliopsida</taxon>
        <taxon>eudicotyledons</taxon>
        <taxon>Gunneridae</taxon>
        <taxon>Pentapetalae</taxon>
        <taxon>rosids</taxon>
        <taxon>malvids</taxon>
        <taxon>Sapindales</taxon>
        <taxon>Sapindaceae</taxon>
        <taxon>Hippocastanoideae</taxon>
        <taxon>Acereae</taxon>
        <taxon>Acer</taxon>
    </lineage>
</organism>
<dbReference type="SUPFAM" id="SSF81665">
    <property type="entry name" value="Calcium ATPase, transmembrane domain M"/>
    <property type="match status" value="1"/>
</dbReference>
<dbReference type="GO" id="GO:0005388">
    <property type="term" value="F:P-type calcium transporter activity"/>
    <property type="evidence" value="ECO:0007669"/>
    <property type="project" value="TreeGrafter"/>
</dbReference>
<accession>A0A5C7HER3</accession>
<feature type="transmembrane region" description="Helical" evidence="3">
    <location>
        <begin position="506"/>
        <end position="525"/>
    </location>
</feature>
<feature type="compositionally biased region" description="Polar residues" evidence="2">
    <location>
        <begin position="218"/>
        <end position="232"/>
    </location>
</feature>
<gene>
    <name evidence="4" type="ORF">EZV62_020766</name>
</gene>
<dbReference type="GO" id="GO:0005886">
    <property type="term" value="C:plasma membrane"/>
    <property type="evidence" value="ECO:0007669"/>
    <property type="project" value="TreeGrafter"/>
</dbReference>
<feature type="region of interest" description="Disordered" evidence="2">
    <location>
        <begin position="201"/>
        <end position="232"/>
    </location>
</feature>
<dbReference type="PANTHER" id="PTHR24093:SF454">
    <property type="entry name" value="CATION-TRANSPORTING P-TYPE ATPASE C-TERMINAL DOMAIN-CONTAINING PROTEIN"/>
    <property type="match status" value="1"/>
</dbReference>
<dbReference type="Proteomes" id="UP000323000">
    <property type="component" value="Chromosome 9"/>
</dbReference>
<proteinExistence type="predicted"/>
<reference evidence="5" key="1">
    <citation type="journal article" date="2019" name="Gigascience">
        <title>De novo genome assembly of the endangered Acer yangbiense, a plant species with extremely small populations endemic to Yunnan Province, China.</title>
        <authorList>
            <person name="Yang J."/>
            <person name="Wariss H.M."/>
            <person name="Tao L."/>
            <person name="Zhang R."/>
            <person name="Yun Q."/>
            <person name="Hollingsworth P."/>
            <person name="Dao Z."/>
            <person name="Luo G."/>
            <person name="Guo H."/>
            <person name="Ma Y."/>
            <person name="Sun W."/>
        </authorList>
    </citation>
    <scope>NUCLEOTIDE SEQUENCE [LARGE SCALE GENOMIC DNA]</scope>
    <source>
        <strain evidence="5">cv. Malutang</strain>
    </source>
</reference>
<sequence length="575" mass="62624">MFHSNTNGEGFDTDDSSLAAGLLTTAAILSDDPGHQSLQGITAYITACKAASRFIGLLNNSFSSRSSRDQETLPYIVTTKSPVDQGLGSSLSTQSEYVTIDMPSQNEEQTQLQNEGLVLTMANTTITAILSDNPGCRWRRGITACQFICLSIKKTGYYYCEDQLESSTSPLINNEIQTNSSKQEASDLEDGLLNSASRTYNRFSSKSSRDEETSSQSNPVDQGLGSSLSTQSADIPSSIVQQRNKVAQIVKKRDLISLKDDFGDVKEVASIFDSDLESGIRSSIQEPETELAELLSSAVQDPIEKTLLEDQIEKINTYVENLSLSVSILIASVAFIRLLCSRHVGVDNEFPELKGNVSVDMLMKIFEKIVLKPQGKVSILASALTVVVIAIQHGMPFVITISLSCWNSKMVKNQAGPQNLSACATMGFVSVICIDATGGLVCNNLEVSHFYIGGKDLKDDTDSKIDPAVTNSLEQVMRGIRASHLAPAISAIPAYDSLISWANSRWAALPCGIHFAVEFISYFLLNWSLGSNGSQTLLSRRRPQPYLLGIGIPFSVFIFFTVSYNYNPNVGKTLR</sequence>
<dbReference type="Gene3D" id="1.20.1110.10">
    <property type="entry name" value="Calcium-transporting ATPase, transmembrane domain"/>
    <property type="match status" value="1"/>
</dbReference>
<feature type="transmembrane region" description="Helical" evidence="3">
    <location>
        <begin position="546"/>
        <end position="566"/>
    </location>
</feature>
<dbReference type="PANTHER" id="PTHR24093">
    <property type="entry name" value="CATION TRANSPORTING ATPASE"/>
    <property type="match status" value="1"/>
</dbReference>
<keyword evidence="1" id="KW-0460">Magnesium</keyword>
<evidence type="ECO:0000313" key="5">
    <source>
        <dbReference type="Proteomes" id="UP000323000"/>
    </source>
</evidence>
<evidence type="ECO:0000256" key="2">
    <source>
        <dbReference type="SAM" id="MobiDB-lite"/>
    </source>
</evidence>
<feature type="transmembrane region" description="Helical" evidence="3">
    <location>
        <begin position="377"/>
        <end position="403"/>
    </location>
</feature>
<keyword evidence="3" id="KW-0812">Transmembrane</keyword>
<comment type="caution">
    <text evidence="4">The sequence shown here is derived from an EMBL/GenBank/DDBJ whole genome shotgun (WGS) entry which is preliminary data.</text>
</comment>
<evidence type="ECO:0000313" key="4">
    <source>
        <dbReference type="EMBL" id="TXG55510.1"/>
    </source>
</evidence>
<keyword evidence="5" id="KW-1185">Reference proteome</keyword>
<name>A0A5C7HER3_9ROSI</name>
<dbReference type="EMBL" id="VAHF01000009">
    <property type="protein sequence ID" value="TXG55510.1"/>
    <property type="molecule type" value="Genomic_DNA"/>
</dbReference>
<protein>
    <submittedName>
        <fullName evidence="4">Uncharacterized protein</fullName>
    </submittedName>
</protein>
<keyword evidence="3" id="KW-1133">Transmembrane helix</keyword>
<dbReference type="InterPro" id="IPR023298">
    <property type="entry name" value="ATPase_P-typ_TM_dom_sf"/>
</dbReference>
<evidence type="ECO:0000256" key="1">
    <source>
        <dbReference type="ARBA" id="ARBA00022842"/>
    </source>
</evidence>